<keyword evidence="10 12" id="KW-0472">Membrane</keyword>
<reference evidence="15 16" key="1">
    <citation type="submission" date="2015-11" db="EMBL/GenBank/DDBJ databases">
        <title>Description and complete genome sequence of a novel strain predominating in hypersaline microbial mats and representing a new family of the Bacteriodetes phylum.</title>
        <authorList>
            <person name="Spring S."/>
            <person name="Bunk B."/>
            <person name="Sproer C."/>
            <person name="Klenk H.-P."/>
        </authorList>
    </citation>
    <scope>NUCLEOTIDE SEQUENCE [LARGE SCALE GENOMIC DNA]</scope>
    <source>
        <strain evidence="15 16">L21-Spi-D4</strain>
    </source>
</reference>
<dbReference type="Proteomes" id="UP000064893">
    <property type="component" value="Chromosome"/>
</dbReference>
<dbReference type="Pfam" id="PF02743">
    <property type="entry name" value="dCache_1"/>
    <property type="match status" value="1"/>
</dbReference>
<dbReference type="Gene3D" id="6.10.340.10">
    <property type="match status" value="1"/>
</dbReference>
<dbReference type="NCBIfam" id="TIGR00229">
    <property type="entry name" value="sensory_box"/>
    <property type="match status" value="1"/>
</dbReference>
<protein>
    <recommendedName>
        <fullName evidence="3">histidine kinase</fullName>
        <ecNumber evidence="3">2.7.13.3</ecNumber>
    </recommendedName>
</protein>
<evidence type="ECO:0000256" key="5">
    <source>
        <dbReference type="ARBA" id="ARBA00022553"/>
    </source>
</evidence>
<dbReference type="InterPro" id="IPR035965">
    <property type="entry name" value="PAS-like_dom_sf"/>
</dbReference>
<dbReference type="SUPFAM" id="SSF55785">
    <property type="entry name" value="PYP-like sensor domain (PAS domain)"/>
    <property type="match status" value="1"/>
</dbReference>
<evidence type="ECO:0000256" key="6">
    <source>
        <dbReference type="ARBA" id="ARBA00022679"/>
    </source>
</evidence>
<feature type="domain" description="HAMP" evidence="14">
    <location>
        <begin position="345"/>
        <end position="399"/>
    </location>
</feature>
<evidence type="ECO:0000256" key="12">
    <source>
        <dbReference type="SAM" id="Phobius"/>
    </source>
</evidence>
<gene>
    <name evidence="15" type="primary">yoaH</name>
    <name evidence="15" type="ORF">L21SP5_02257</name>
</gene>
<dbReference type="Pfam" id="PF08448">
    <property type="entry name" value="PAS_4"/>
    <property type="match status" value="1"/>
</dbReference>
<dbReference type="Gene3D" id="3.30.450.20">
    <property type="entry name" value="PAS domain"/>
    <property type="match status" value="3"/>
</dbReference>
<dbReference type="InterPro" id="IPR000700">
    <property type="entry name" value="PAS-assoc_C"/>
</dbReference>
<evidence type="ECO:0000256" key="2">
    <source>
        <dbReference type="ARBA" id="ARBA00004651"/>
    </source>
</evidence>
<dbReference type="CDD" id="cd12913">
    <property type="entry name" value="PDC1_MCP_like"/>
    <property type="match status" value="1"/>
</dbReference>
<evidence type="ECO:0000256" key="1">
    <source>
        <dbReference type="ARBA" id="ARBA00000085"/>
    </source>
</evidence>
<organism evidence="15 16">
    <name type="scientific">Salinivirga cyanobacteriivorans</name>
    <dbReference type="NCBI Taxonomy" id="1307839"/>
    <lineage>
        <taxon>Bacteria</taxon>
        <taxon>Pseudomonadati</taxon>
        <taxon>Bacteroidota</taxon>
        <taxon>Bacteroidia</taxon>
        <taxon>Bacteroidales</taxon>
        <taxon>Salinivirgaceae</taxon>
        <taxon>Salinivirga</taxon>
    </lineage>
</organism>
<dbReference type="STRING" id="1307839.L21SP5_02257"/>
<evidence type="ECO:0000256" key="10">
    <source>
        <dbReference type="ARBA" id="ARBA00023136"/>
    </source>
</evidence>
<evidence type="ECO:0000256" key="7">
    <source>
        <dbReference type="ARBA" id="ARBA00022692"/>
    </source>
</evidence>
<dbReference type="Gene3D" id="3.30.450.40">
    <property type="match status" value="1"/>
</dbReference>
<keyword evidence="5" id="KW-0597">Phosphoprotein</keyword>
<dbReference type="GO" id="GO:0000155">
    <property type="term" value="F:phosphorelay sensor kinase activity"/>
    <property type="evidence" value="ECO:0007669"/>
    <property type="project" value="TreeGrafter"/>
</dbReference>
<dbReference type="PANTHER" id="PTHR45528:SF10">
    <property type="entry name" value="METHYL-ACCEPTING CHEMOTAXIS PROTEIN"/>
    <property type="match status" value="1"/>
</dbReference>
<evidence type="ECO:0000313" key="15">
    <source>
        <dbReference type="EMBL" id="ALO15890.1"/>
    </source>
</evidence>
<keyword evidence="16" id="KW-1185">Reference proteome</keyword>
<feature type="coiled-coil region" evidence="11">
    <location>
        <begin position="623"/>
        <end position="660"/>
    </location>
</feature>
<dbReference type="InterPro" id="IPR003660">
    <property type="entry name" value="HAMP_dom"/>
</dbReference>
<dbReference type="Pfam" id="PF13185">
    <property type="entry name" value="GAF_2"/>
    <property type="match status" value="1"/>
</dbReference>
<dbReference type="SMART" id="SM00065">
    <property type="entry name" value="GAF"/>
    <property type="match status" value="1"/>
</dbReference>
<dbReference type="PROSITE" id="PS50885">
    <property type="entry name" value="HAMP"/>
    <property type="match status" value="1"/>
</dbReference>
<dbReference type="KEGG" id="blq:L21SP5_02257"/>
<evidence type="ECO:0000259" key="13">
    <source>
        <dbReference type="PROSITE" id="PS50113"/>
    </source>
</evidence>
<dbReference type="CDD" id="cd12912">
    <property type="entry name" value="PDC2_MCP_like"/>
    <property type="match status" value="1"/>
</dbReference>
<evidence type="ECO:0000256" key="8">
    <source>
        <dbReference type="ARBA" id="ARBA00022777"/>
    </source>
</evidence>
<feature type="domain" description="PAC" evidence="13">
    <location>
        <begin position="733"/>
        <end position="782"/>
    </location>
</feature>
<evidence type="ECO:0000256" key="9">
    <source>
        <dbReference type="ARBA" id="ARBA00022989"/>
    </source>
</evidence>
<dbReference type="AlphaFoldDB" id="A0A0S2I0W9"/>
<dbReference type="InterPro" id="IPR003018">
    <property type="entry name" value="GAF"/>
</dbReference>
<dbReference type="EMBL" id="CP013118">
    <property type="protein sequence ID" value="ALO15890.1"/>
    <property type="molecule type" value="Genomic_DNA"/>
</dbReference>
<keyword evidence="9 12" id="KW-1133">Transmembrane helix</keyword>
<dbReference type="CDD" id="cd06225">
    <property type="entry name" value="HAMP"/>
    <property type="match status" value="1"/>
</dbReference>
<dbReference type="SUPFAM" id="SSF158472">
    <property type="entry name" value="HAMP domain-like"/>
    <property type="match status" value="1"/>
</dbReference>
<dbReference type="InterPro" id="IPR033479">
    <property type="entry name" value="dCache_1"/>
</dbReference>
<evidence type="ECO:0000313" key="16">
    <source>
        <dbReference type="Proteomes" id="UP000064893"/>
    </source>
</evidence>
<accession>A0A0S2I0W9</accession>
<dbReference type="InterPro" id="IPR029016">
    <property type="entry name" value="GAF-like_dom_sf"/>
</dbReference>
<evidence type="ECO:0000256" key="11">
    <source>
        <dbReference type="SAM" id="Coils"/>
    </source>
</evidence>
<evidence type="ECO:0000259" key="14">
    <source>
        <dbReference type="PROSITE" id="PS50885"/>
    </source>
</evidence>
<dbReference type="EC" id="2.7.13.3" evidence="3"/>
<dbReference type="OrthoDB" id="1109395at2"/>
<evidence type="ECO:0000256" key="4">
    <source>
        <dbReference type="ARBA" id="ARBA00022475"/>
    </source>
</evidence>
<dbReference type="Pfam" id="PF00672">
    <property type="entry name" value="HAMP"/>
    <property type="match status" value="1"/>
</dbReference>
<feature type="transmembrane region" description="Helical" evidence="12">
    <location>
        <begin position="16"/>
        <end position="35"/>
    </location>
</feature>
<dbReference type="PROSITE" id="PS50113">
    <property type="entry name" value="PAC"/>
    <property type="match status" value="1"/>
</dbReference>
<dbReference type="InterPro" id="IPR013656">
    <property type="entry name" value="PAS_4"/>
</dbReference>
<keyword evidence="7 12" id="KW-0812">Transmembrane</keyword>
<dbReference type="InterPro" id="IPR050398">
    <property type="entry name" value="HssS/ArlS-like"/>
</dbReference>
<dbReference type="GO" id="GO:0005886">
    <property type="term" value="C:plasma membrane"/>
    <property type="evidence" value="ECO:0007669"/>
    <property type="project" value="UniProtKB-SubCell"/>
</dbReference>
<dbReference type="RefSeq" id="WP_057953311.1">
    <property type="nucleotide sequence ID" value="NZ_CP013118.1"/>
</dbReference>
<keyword evidence="6" id="KW-0808">Transferase</keyword>
<proteinExistence type="predicted"/>
<evidence type="ECO:0000256" key="3">
    <source>
        <dbReference type="ARBA" id="ARBA00012438"/>
    </source>
</evidence>
<dbReference type="SUPFAM" id="SSF55781">
    <property type="entry name" value="GAF domain-like"/>
    <property type="match status" value="1"/>
</dbReference>
<dbReference type="InterPro" id="IPR000014">
    <property type="entry name" value="PAS"/>
</dbReference>
<keyword evidence="11" id="KW-0175">Coiled coil</keyword>
<keyword evidence="8" id="KW-0418">Kinase</keyword>
<dbReference type="PANTHER" id="PTHR45528">
    <property type="entry name" value="SENSOR HISTIDINE KINASE CPXA"/>
    <property type="match status" value="1"/>
</dbReference>
<name>A0A0S2I0W9_9BACT</name>
<sequence length="782" mass="89883">MKGLINKIKESIQAKLQLFILSSATVVFLLTILYVSIETRQMALDEAKRLTIEIAQKKASDIESELNKDFMLTHTLGKAFQDFVLYEDSIRKQVLPPMLKRVFEQNQHLQSIWMHWELAAIDENYPNNYGRVRTNFYRVDNEIKRKIDTVDTEGDDEEGLYYKIKINKKNIITEPYWYSYTEDKSEEILETSICVPVLQSTRFLGLMGIDLKLERFSGLVKTIKPYKNSYAFFVSHEGTIIYHPDANNIGSNLIKDNQADAERYNFERRMKTGKTFSFNRDKNNEKYYTTFAPVFIGDTDTPWYLSIVVPYKQMLIQANQNMQKSLLIGLAGIIILGFVLWIIARNITRPLINISSLLKELAAGKINTQQELRIKTKDEIGSISLDVNGLKHSLARTAEFAEEIGKGNLDVEFEKLSEDDVIGNALLNMRQSLQKAEEDEKKRKEADQIQKWITEGIAKINELMRQHGNLEDLSYQVVKYIADYLNANQGALYVVAEKEKVESEEDITFEATSALAWGRKKPLHRTIKMGETLIGRAAYEQATLYMTEIPDNYVNITSGLGKANPRALLIVPLMLNEEVMGIIEIISFNEMEKYQIEFVEQAGESIASTIASLKISQRTSKLLEQTKSQAGELTEKEEELRQQMEEMQSTQEEAAKREAEMTGMITAINSLAYVAEFSMEGYITNINDAYAQLLELPRQQIIGKKQGFFELGEDEERIKNFETLWAKMRKGIPHKQEQKIEINNKTRWLSEVYTPIKDNDGEPQRVVNIAIDITHLKNKKED</sequence>
<comment type="subcellular location">
    <subcellularLocation>
        <location evidence="2">Cell membrane</location>
        <topology evidence="2">Multi-pass membrane protein</topology>
    </subcellularLocation>
</comment>
<feature type="transmembrane region" description="Helical" evidence="12">
    <location>
        <begin position="326"/>
        <end position="344"/>
    </location>
</feature>
<comment type="catalytic activity">
    <reaction evidence="1">
        <text>ATP + protein L-histidine = ADP + protein N-phospho-L-histidine.</text>
        <dbReference type="EC" id="2.7.13.3"/>
    </reaction>
</comment>
<keyword evidence="4" id="KW-1003">Cell membrane</keyword>
<dbReference type="CDD" id="cd00130">
    <property type="entry name" value="PAS"/>
    <property type="match status" value="1"/>
</dbReference>